<dbReference type="Gene3D" id="1.20.1250.20">
    <property type="entry name" value="MFS general substrate transporter like domains"/>
    <property type="match status" value="1"/>
</dbReference>
<dbReference type="InterPro" id="IPR005829">
    <property type="entry name" value="Sugar_transporter_CS"/>
</dbReference>
<dbReference type="PANTHER" id="PTHR42718:SF46">
    <property type="entry name" value="BLR6921 PROTEIN"/>
    <property type="match status" value="1"/>
</dbReference>
<proteinExistence type="predicted"/>
<dbReference type="GO" id="GO:0005886">
    <property type="term" value="C:plasma membrane"/>
    <property type="evidence" value="ECO:0007669"/>
    <property type="project" value="UniProtKB-SubCell"/>
</dbReference>
<protein>
    <submittedName>
        <fullName evidence="9">MFS transporter</fullName>
    </submittedName>
</protein>
<keyword evidence="2" id="KW-0813">Transport</keyword>
<sequence length="485" mass="49616">MSIQAVETNTDLRPTEEQRIITPSERTPATRARRRFVLALVCAAVAIVGIDGAIVNVALASIQHELGIGHGTLQWVVVAYGLLLGGFLLLAGRMADQLGRRRVFLAGIAIFTGASLLAGIAQHAGLLIVARGVQGVGAALIVPAALSLLAVTFAEGPERDRAVGLFGAVDGVAASAGVVMGGLLAAGLGWRWAFFIHVPVGIALLVAALVFLSADRPDERAPRLDVAGAITVTSGLLVFVYALHHAASHSWFTWSTLALFTAAAALLAVFLRIEARAAAPLVPAAMLRNRTRVAANLTAFLAFSALLSFIFIGSLLMQQVLGYSPAIAGVAWLATTATIFVAAMTGTRFVARVGGRRLLITGLSLVAVGAFWLARVPADASYVTDLLPAFLLAGVGFGFCGPALQLGALSGVSRSDAGLASGLVETSREIGGAAGVAGVSTVLVTGSDLDSFHAAFTVAGVLAVLGVVVAATGFARSAAREGEMA</sequence>
<accession>A0A4V2YDF1</accession>
<dbReference type="InterPro" id="IPR036259">
    <property type="entry name" value="MFS_trans_sf"/>
</dbReference>
<reference evidence="9 10" key="1">
    <citation type="submission" date="2019-02" db="EMBL/GenBank/DDBJ databases">
        <title>Draft genome sequences of novel Actinobacteria.</title>
        <authorList>
            <person name="Sahin N."/>
            <person name="Ay H."/>
            <person name="Saygin H."/>
        </authorList>
    </citation>
    <scope>NUCLEOTIDE SEQUENCE [LARGE SCALE GENOMIC DNA]</scope>
    <source>
        <strain evidence="9 10">16K104</strain>
    </source>
</reference>
<evidence type="ECO:0000256" key="4">
    <source>
        <dbReference type="ARBA" id="ARBA00022692"/>
    </source>
</evidence>
<dbReference type="Pfam" id="PF07690">
    <property type="entry name" value="MFS_1"/>
    <property type="match status" value="1"/>
</dbReference>
<dbReference type="PANTHER" id="PTHR42718">
    <property type="entry name" value="MAJOR FACILITATOR SUPERFAMILY MULTIDRUG TRANSPORTER MFSC"/>
    <property type="match status" value="1"/>
</dbReference>
<feature type="transmembrane region" description="Helical" evidence="7">
    <location>
        <begin position="323"/>
        <end position="346"/>
    </location>
</feature>
<dbReference type="EMBL" id="SMKR01000210">
    <property type="protein sequence ID" value="TDD15116.1"/>
    <property type="molecule type" value="Genomic_DNA"/>
</dbReference>
<evidence type="ECO:0000313" key="9">
    <source>
        <dbReference type="EMBL" id="TDD15116.1"/>
    </source>
</evidence>
<feature type="transmembrane region" description="Helical" evidence="7">
    <location>
        <begin position="192"/>
        <end position="212"/>
    </location>
</feature>
<keyword evidence="6 7" id="KW-0472">Membrane</keyword>
<gene>
    <name evidence="9" type="ORF">E1218_32080</name>
</gene>
<keyword evidence="4 7" id="KW-0812">Transmembrane</keyword>
<evidence type="ECO:0000256" key="5">
    <source>
        <dbReference type="ARBA" id="ARBA00022989"/>
    </source>
</evidence>
<feature type="transmembrane region" description="Helical" evidence="7">
    <location>
        <begin position="430"/>
        <end position="446"/>
    </location>
</feature>
<dbReference type="InterPro" id="IPR011701">
    <property type="entry name" value="MFS"/>
</dbReference>
<evidence type="ECO:0000256" key="7">
    <source>
        <dbReference type="SAM" id="Phobius"/>
    </source>
</evidence>
<evidence type="ECO:0000256" key="1">
    <source>
        <dbReference type="ARBA" id="ARBA00004651"/>
    </source>
</evidence>
<evidence type="ECO:0000256" key="3">
    <source>
        <dbReference type="ARBA" id="ARBA00022475"/>
    </source>
</evidence>
<keyword evidence="10" id="KW-1185">Reference proteome</keyword>
<keyword evidence="5 7" id="KW-1133">Transmembrane helix</keyword>
<feature type="transmembrane region" description="Helical" evidence="7">
    <location>
        <begin position="103"/>
        <end position="122"/>
    </location>
</feature>
<dbReference type="GO" id="GO:0022857">
    <property type="term" value="F:transmembrane transporter activity"/>
    <property type="evidence" value="ECO:0007669"/>
    <property type="project" value="InterPro"/>
</dbReference>
<dbReference type="PROSITE" id="PS50850">
    <property type="entry name" value="MFS"/>
    <property type="match status" value="1"/>
</dbReference>
<dbReference type="Gene3D" id="1.20.1720.10">
    <property type="entry name" value="Multidrug resistance protein D"/>
    <property type="match status" value="1"/>
</dbReference>
<dbReference type="Proteomes" id="UP000295172">
    <property type="component" value="Unassembled WGS sequence"/>
</dbReference>
<keyword evidence="3" id="KW-1003">Cell membrane</keyword>
<dbReference type="RefSeq" id="WP_132326800.1">
    <property type="nucleotide sequence ID" value="NZ_SMKR01000210.1"/>
</dbReference>
<feature type="transmembrane region" description="Helical" evidence="7">
    <location>
        <begin position="36"/>
        <end position="60"/>
    </location>
</feature>
<dbReference type="InterPro" id="IPR020846">
    <property type="entry name" value="MFS_dom"/>
</dbReference>
<dbReference type="AlphaFoldDB" id="A0A4V2YDF1"/>
<dbReference type="OrthoDB" id="4668943at2"/>
<dbReference type="PROSITE" id="PS00216">
    <property type="entry name" value="SUGAR_TRANSPORT_1"/>
    <property type="match status" value="1"/>
</dbReference>
<feature type="domain" description="Major facilitator superfamily (MFS) profile" evidence="8">
    <location>
        <begin position="37"/>
        <end position="478"/>
    </location>
</feature>
<feature type="transmembrane region" description="Helical" evidence="7">
    <location>
        <begin position="251"/>
        <end position="273"/>
    </location>
</feature>
<evidence type="ECO:0000259" key="8">
    <source>
        <dbReference type="PROSITE" id="PS50850"/>
    </source>
</evidence>
<organism evidence="9 10">
    <name type="scientific">Kribbella turkmenica</name>
    <dbReference type="NCBI Taxonomy" id="2530375"/>
    <lineage>
        <taxon>Bacteria</taxon>
        <taxon>Bacillati</taxon>
        <taxon>Actinomycetota</taxon>
        <taxon>Actinomycetes</taxon>
        <taxon>Propionibacteriales</taxon>
        <taxon>Kribbellaceae</taxon>
        <taxon>Kribbella</taxon>
    </lineage>
</organism>
<name>A0A4V2YDF1_9ACTN</name>
<comment type="caution">
    <text evidence="9">The sequence shown here is derived from an EMBL/GenBank/DDBJ whole genome shotgun (WGS) entry which is preliminary data.</text>
</comment>
<dbReference type="SUPFAM" id="SSF103473">
    <property type="entry name" value="MFS general substrate transporter"/>
    <property type="match status" value="1"/>
</dbReference>
<evidence type="ECO:0000313" key="10">
    <source>
        <dbReference type="Proteomes" id="UP000295172"/>
    </source>
</evidence>
<evidence type="ECO:0000256" key="2">
    <source>
        <dbReference type="ARBA" id="ARBA00022448"/>
    </source>
</evidence>
<comment type="subcellular location">
    <subcellularLocation>
        <location evidence="1">Cell membrane</location>
        <topology evidence="1">Multi-pass membrane protein</topology>
    </subcellularLocation>
</comment>
<feature type="transmembrane region" description="Helical" evidence="7">
    <location>
        <begin position="293"/>
        <end position="317"/>
    </location>
</feature>
<feature type="transmembrane region" description="Helical" evidence="7">
    <location>
        <begin position="358"/>
        <end position="374"/>
    </location>
</feature>
<feature type="transmembrane region" description="Helical" evidence="7">
    <location>
        <begin position="386"/>
        <end position="409"/>
    </location>
</feature>
<feature type="transmembrane region" description="Helical" evidence="7">
    <location>
        <begin position="128"/>
        <end position="151"/>
    </location>
</feature>
<feature type="transmembrane region" description="Helical" evidence="7">
    <location>
        <begin position="224"/>
        <end position="245"/>
    </location>
</feature>
<dbReference type="CDD" id="cd17321">
    <property type="entry name" value="MFS_MMR_MDR_like"/>
    <property type="match status" value="1"/>
</dbReference>
<feature type="transmembrane region" description="Helical" evidence="7">
    <location>
        <begin position="452"/>
        <end position="475"/>
    </location>
</feature>
<feature type="transmembrane region" description="Helical" evidence="7">
    <location>
        <begin position="163"/>
        <end position="186"/>
    </location>
</feature>
<feature type="transmembrane region" description="Helical" evidence="7">
    <location>
        <begin position="72"/>
        <end position="91"/>
    </location>
</feature>
<evidence type="ECO:0000256" key="6">
    <source>
        <dbReference type="ARBA" id="ARBA00023136"/>
    </source>
</evidence>